<proteinExistence type="predicted"/>
<comment type="caution">
    <text evidence="1">The sequence shown here is derived from an EMBL/GenBank/DDBJ whole genome shotgun (WGS) entry which is preliminary data.</text>
</comment>
<keyword evidence="2" id="KW-1185">Reference proteome</keyword>
<organism evidence="1 2">
    <name type="scientific">Rhamnusium bicolor</name>
    <dbReference type="NCBI Taxonomy" id="1586634"/>
    <lineage>
        <taxon>Eukaryota</taxon>
        <taxon>Metazoa</taxon>
        <taxon>Ecdysozoa</taxon>
        <taxon>Arthropoda</taxon>
        <taxon>Hexapoda</taxon>
        <taxon>Insecta</taxon>
        <taxon>Pterygota</taxon>
        <taxon>Neoptera</taxon>
        <taxon>Endopterygota</taxon>
        <taxon>Coleoptera</taxon>
        <taxon>Polyphaga</taxon>
        <taxon>Cucujiformia</taxon>
        <taxon>Chrysomeloidea</taxon>
        <taxon>Cerambycidae</taxon>
        <taxon>Lepturinae</taxon>
        <taxon>Rhagiini</taxon>
        <taxon>Rhamnusium</taxon>
    </lineage>
</organism>
<gene>
    <name evidence="1" type="ORF">NQ314_015985</name>
</gene>
<sequence>MEKHSKTDFWKGHVKQIYNSACIISADPKNQSRHSSTDVRVDFDEVNRRKYSVVSSGFSIELICP</sequence>
<evidence type="ECO:0000313" key="1">
    <source>
        <dbReference type="EMBL" id="KAJ8931144.1"/>
    </source>
</evidence>
<name>A0AAV8WXD5_9CUCU</name>
<accession>A0AAV8WXD5</accession>
<dbReference type="AlphaFoldDB" id="A0AAV8WXD5"/>
<reference evidence="1" key="1">
    <citation type="journal article" date="2023" name="Insect Mol. Biol.">
        <title>Genome sequencing provides insights into the evolution of gene families encoding plant cell wall-degrading enzymes in longhorned beetles.</title>
        <authorList>
            <person name="Shin N.R."/>
            <person name="Okamura Y."/>
            <person name="Kirsch R."/>
            <person name="Pauchet Y."/>
        </authorList>
    </citation>
    <scope>NUCLEOTIDE SEQUENCE</scope>
    <source>
        <strain evidence="1">RBIC_L_NR</strain>
    </source>
</reference>
<dbReference type="Proteomes" id="UP001162156">
    <property type="component" value="Unassembled WGS sequence"/>
</dbReference>
<dbReference type="EMBL" id="JANEYF010004454">
    <property type="protein sequence ID" value="KAJ8931144.1"/>
    <property type="molecule type" value="Genomic_DNA"/>
</dbReference>
<evidence type="ECO:0000313" key="2">
    <source>
        <dbReference type="Proteomes" id="UP001162156"/>
    </source>
</evidence>
<protein>
    <submittedName>
        <fullName evidence="1">Uncharacterized protein</fullName>
    </submittedName>
</protein>